<feature type="transmembrane region" description="Helical" evidence="1">
    <location>
        <begin position="21"/>
        <end position="48"/>
    </location>
</feature>
<feature type="transmembrane region" description="Helical" evidence="1">
    <location>
        <begin position="262"/>
        <end position="283"/>
    </location>
</feature>
<dbReference type="AlphaFoldDB" id="A0A7W5E376"/>
<comment type="caution">
    <text evidence="2">The sequence shown here is derived from an EMBL/GenBank/DDBJ whole genome shotgun (WGS) entry which is preliminary data.</text>
</comment>
<feature type="transmembrane region" description="Helical" evidence="1">
    <location>
        <begin position="578"/>
        <end position="595"/>
    </location>
</feature>
<feature type="transmembrane region" description="Helical" evidence="1">
    <location>
        <begin position="545"/>
        <end position="566"/>
    </location>
</feature>
<feature type="transmembrane region" description="Helical" evidence="1">
    <location>
        <begin position="883"/>
        <end position="904"/>
    </location>
</feature>
<sequence>MTRSPVCGDPMSGKSVPGQSFLSRCSWLVLAPVVAPTCLLVIFASVLFGRDRLAFRDVGYFYTPLYEWVATLSRAQPWGVFGGAIWNPLDQTGMPLAGETTTAVFYPLRMLVYAPPWSAETAIAVYVVLHLVIASLTAYHATRCLRCDPWSASVAGLVYPLSGIVLFSATNPPFLVGAAWLPLILVPLLSKHCRSVITPAVAMTLVILGGDPPTALHAVIVGAVVQSLRVGGRLWNHGRRGWDSAAVRHRPFADAGECLKQIVVVCVLAALMASPQIVASVAWSARSDRVQRAGGPATSKIDAQAYAFSVPPWRAMEFALPNLYGAPWPINTRWDRLVFDGGVNRAATSLWTPSLYCGILFPILIAGAVLVRLTKRHRRWRIGMMWPWCVVFLMGIVSAGGEYGPAYVLRSGFLAINGLLNAIGSTFSLPESWMRLPGRWGGPFWFLHEFLPGYDSLRYPSKWLPFAALAVAIGSAIGVRRWGLVWRRRDAVQGGFGPSQRKSLLVVVCVGGVILVSFLSVMSVLQSSTWNSTDPFWGPFDVDAAGRGFLFALMHVAVVGVVLWCGARLCVRGARTQWLVAVIAIDLMVANFGLVPRIDRDREASLLKSNQVDVIDNDASLRWMRVHNNDGLPKSWAETSSEDRMMTVEVGLRRARFGRWHLEHGEAVINNMVSIGSRELAEFWYHAKALDKELKSPRAERWRSWCRMLGVAGYLRMSDPLPNEPTTKDTGDRLPQIEFEVFDESGQHHDCWDVLRRNENVVVLDSDRATAWRQMLERLASEEDNPPAFVSEDVASRVQPNDEATVRRPILMNPLGHDPTVETSEPVLMSRRVYQDGYWGVELTSTEGAGESMDAAVFPVDFLSQGFICPPGSWRVDFRYTPWWYTPTVVLAFVTWGCVLVSTLRRRHS</sequence>
<name>A0A7W5E376_9BACT</name>
<feature type="transmembrane region" description="Helical" evidence="1">
    <location>
        <begin position="174"/>
        <end position="190"/>
    </location>
</feature>
<feature type="transmembrane region" description="Helical" evidence="1">
    <location>
        <begin position="504"/>
        <end position="525"/>
    </location>
</feature>
<keyword evidence="3" id="KW-1185">Reference proteome</keyword>
<feature type="transmembrane region" description="Helical" evidence="1">
    <location>
        <begin position="353"/>
        <end position="373"/>
    </location>
</feature>
<dbReference type="RefSeq" id="WP_246420498.1">
    <property type="nucleotide sequence ID" value="NZ_JACHXU010000018.1"/>
</dbReference>
<evidence type="ECO:0000313" key="3">
    <source>
        <dbReference type="Proteomes" id="UP000536179"/>
    </source>
</evidence>
<evidence type="ECO:0008006" key="4">
    <source>
        <dbReference type="Google" id="ProtNLM"/>
    </source>
</evidence>
<reference evidence="2 3" key="1">
    <citation type="submission" date="2020-08" db="EMBL/GenBank/DDBJ databases">
        <title>Genomic Encyclopedia of Type Strains, Phase III (KMG-III): the genomes of soil and plant-associated and newly described type strains.</title>
        <authorList>
            <person name="Whitman W."/>
        </authorList>
    </citation>
    <scope>NUCLEOTIDE SEQUENCE [LARGE SCALE GENOMIC DNA]</scope>
    <source>
        <strain evidence="2 3">CECT 8075</strain>
    </source>
</reference>
<evidence type="ECO:0000256" key="1">
    <source>
        <dbReference type="SAM" id="Phobius"/>
    </source>
</evidence>
<keyword evidence="1" id="KW-0472">Membrane</keyword>
<accession>A0A7W5E376</accession>
<keyword evidence="1" id="KW-0812">Transmembrane</keyword>
<organism evidence="2 3">
    <name type="scientific">Aporhodopirellula rubra</name>
    <dbReference type="NCBI Taxonomy" id="980271"/>
    <lineage>
        <taxon>Bacteria</taxon>
        <taxon>Pseudomonadati</taxon>
        <taxon>Planctomycetota</taxon>
        <taxon>Planctomycetia</taxon>
        <taxon>Pirellulales</taxon>
        <taxon>Pirellulaceae</taxon>
        <taxon>Aporhodopirellula</taxon>
    </lineage>
</organism>
<feature type="transmembrane region" description="Helical" evidence="1">
    <location>
        <begin position="463"/>
        <end position="483"/>
    </location>
</feature>
<dbReference type="Proteomes" id="UP000536179">
    <property type="component" value="Unassembled WGS sequence"/>
</dbReference>
<evidence type="ECO:0000313" key="2">
    <source>
        <dbReference type="EMBL" id="MBB3208753.1"/>
    </source>
</evidence>
<protein>
    <recommendedName>
        <fullName evidence="4">Bacterial membrane protein YfhO</fullName>
    </recommendedName>
</protein>
<gene>
    <name evidence="2" type="ORF">FHS27_004586</name>
</gene>
<keyword evidence="1" id="KW-1133">Transmembrane helix</keyword>
<feature type="transmembrane region" description="Helical" evidence="1">
    <location>
        <begin position="385"/>
        <end position="404"/>
    </location>
</feature>
<proteinExistence type="predicted"/>
<dbReference type="EMBL" id="JACHXU010000018">
    <property type="protein sequence ID" value="MBB3208753.1"/>
    <property type="molecule type" value="Genomic_DNA"/>
</dbReference>
<feature type="transmembrane region" description="Helical" evidence="1">
    <location>
        <begin position="117"/>
        <end position="138"/>
    </location>
</feature>